<dbReference type="Proteomes" id="UP001365781">
    <property type="component" value="Unassembled WGS sequence"/>
</dbReference>
<proteinExistence type="predicted"/>
<reference evidence="2 3" key="1">
    <citation type="submission" date="2024-03" db="EMBL/GenBank/DDBJ databases">
        <title>First Report of Pectobacterium brasiliscabiei causing potato scab in china.</title>
        <authorList>
            <person name="Handique U."/>
        </authorList>
    </citation>
    <scope>NUCLEOTIDE SEQUENCE [LARGE SCALE GENOMIC DNA]</scope>
    <source>
        <strain evidence="2 3">ZRIMU1503</strain>
    </source>
</reference>
<dbReference type="Gene3D" id="2.40.128.110">
    <property type="entry name" value="Lipid/polyisoprenoid-binding, YceI-like"/>
    <property type="match status" value="1"/>
</dbReference>
<name>A0ABU8G3Q4_9ACTN</name>
<keyword evidence="3" id="KW-1185">Reference proteome</keyword>
<dbReference type="RefSeq" id="WP_336556363.1">
    <property type="nucleotide sequence ID" value="NZ_JBBAYL010000002.1"/>
</dbReference>
<evidence type="ECO:0000313" key="3">
    <source>
        <dbReference type="Proteomes" id="UP001365781"/>
    </source>
</evidence>
<sequence>MARRPVTRATRCSSGRTRRSRAARRRSPGSWRSRAGGHQRYPEAAFELTGPQGYEQVTAEETGDLAIHSETDDATFQRTGNGFRVNRSTPVAVDDHGIDAPNFGGIAKEDEEAVGFLLTFAPT</sequence>
<comment type="caution">
    <text evidence="2">The sequence shown here is derived from an EMBL/GenBank/DDBJ whole genome shotgun (WGS) entry which is preliminary data.</text>
</comment>
<evidence type="ECO:0000256" key="1">
    <source>
        <dbReference type="SAM" id="MobiDB-lite"/>
    </source>
</evidence>
<feature type="region of interest" description="Disordered" evidence="1">
    <location>
        <begin position="1"/>
        <end position="41"/>
    </location>
</feature>
<gene>
    <name evidence="2" type="ORF">WB403_01455</name>
</gene>
<feature type="compositionally biased region" description="Basic residues" evidence="1">
    <location>
        <begin position="16"/>
        <end position="27"/>
    </location>
</feature>
<protein>
    <submittedName>
        <fullName evidence="2">Uncharacterized protein</fullName>
    </submittedName>
</protein>
<dbReference type="SUPFAM" id="SSF101874">
    <property type="entry name" value="YceI-like"/>
    <property type="match status" value="1"/>
</dbReference>
<dbReference type="EMBL" id="JBBAYM010000001">
    <property type="protein sequence ID" value="MEI5607822.1"/>
    <property type="molecule type" value="Genomic_DNA"/>
</dbReference>
<accession>A0ABU8G3Q4</accession>
<organism evidence="2 3">
    <name type="scientific">Streptomyces brasiliscabiei</name>
    <dbReference type="NCBI Taxonomy" id="2736302"/>
    <lineage>
        <taxon>Bacteria</taxon>
        <taxon>Bacillati</taxon>
        <taxon>Actinomycetota</taxon>
        <taxon>Actinomycetes</taxon>
        <taxon>Kitasatosporales</taxon>
        <taxon>Streptomycetaceae</taxon>
        <taxon>Streptomyces</taxon>
    </lineage>
</organism>
<dbReference type="InterPro" id="IPR036761">
    <property type="entry name" value="TTHA0802/YceI-like_sf"/>
</dbReference>
<evidence type="ECO:0000313" key="2">
    <source>
        <dbReference type="EMBL" id="MEI5607822.1"/>
    </source>
</evidence>